<comment type="caution">
    <text evidence="2">The sequence shown here is derived from an EMBL/GenBank/DDBJ whole genome shotgun (WGS) entry which is preliminary data.</text>
</comment>
<evidence type="ECO:0000313" key="3">
    <source>
        <dbReference type="Proteomes" id="UP000238392"/>
    </source>
</evidence>
<organism evidence="2 3">
    <name type="scientific">Donghicola tyrosinivorans</name>
    <dbReference type="NCBI Taxonomy" id="1652492"/>
    <lineage>
        <taxon>Bacteria</taxon>
        <taxon>Pseudomonadati</taxon>
        <taxon>Pseudomonadota</taxon>
        <taxon>Alphaproteobacteria</taxon>
        <taxon>Rhodobacterales</taxon>
        <taxon>Roseobacteraceae</taxon>
        <taxon>Donghicola</taxon>
    </lineage>
</organism>
<dbReference type="SUPFAM" id="SSF56112">
    <property type="entry name" value="Protein kinase-like (PK-like)"/>
    <property type="match status" value="1"/>
</dbReference>
<dbReference type="RefSeq" id="WP_106263258.1">
    <property type="nucleotide sequence ID" value="NZ_PVTQ01000003.1"/>
</dbReference>
<reference evidence="2 3" key="1">
    <citation type="submission" date="2018-03" db="EMBL/GenBank/DDBJ databases">
        <title>Genomic Encyclopedia of Archaeal and Bacterial Type Strains, Phase II (KMG-II): from individual species to whole genera.</title>
        <authorList>
            <person name="Goeker M."/>
        </authorList>
    </citation>
    <scope>NUCLEOTIDE SEQUENCE [LARGE SCALE GENOMIC DNA]</scope>
    <source>
        <strain evidence="2 3">DSM 100212</strain>
    </source>
</reference>
<sequence>MMDTATLLKLAGWDKADATPLAGDASSRRYTRLTRGEDRAILMQAPKGEAGGTPSFARLARHLRGIGLSAPKILSGNPQAGLLLLEDFGDGVFARQMAEDPAQIMPLYRLATDVLVHLHERPAPEGLPVYNARMMADQAMLLFDWPLPDRPTLDASARDALHAALIRAALPFDRQKRVLMLRDYHAENLMLLTERQGIARAGLLDFQDACLAHPAYDLVSLLQDARRDVDDTVAEEMTFHYLSRTDRDSHDFYSAYAVFGTGRALRILGIFARLAARDGKDRYLAFVPRVLDHLRTNLGHPAMTEVAAILSPLTGEDA</sequence>
<dbReference type="Gene3D" id="3.90.1200.10">
    <property type="match status" value="1"/>
</dbReference>
<feature type="domain" description="Aminoglycoside phosphotransferase" evidence="1">
    <location>
        <begin position="18"/>
        <end position="253"/>
    </location>
</feature>
<evidence type="ECO:0000313" key="2">
    <source>
        <dbReference type="EMBL" id="PRY91589.1"/>
    </source>
</evidence>
<dbReference type="OrthoDB" id="9809275at2"/>
<dbReference type="Gene3D" id="3.30.200.20">
    <property type="entry name" value="Phosphorylase Kinase, domain 1"/>
    <property type="match status" value="1"/>
</dbReference>
<dbReference type="Pfam" id="PF01636">
    <property type="entry name" value="APH"/>
    <property type="match status" value="1"/>
</dbReference>
<evidence type="ECO:0000259" key="1">
    <source>
        <dbReference type="Pfam" id="PF01636"/>
    </source>
</evidence>
<gene>
    <name evidence="2" type="ORF">CLV74_103174</name>
</gene>
<keyword evidence="3" id="KW-1185">Reference proteome</keyword>
<dbReference type="AlphaFoldDB" id="A0A2T0WY24"/>
<dbReference type="InterPro" id="IPR011009">
    <property type="entry name" value="Kinase-like_dom_sf"/>
</dbReference>
<protein>
    <recommendedName>
        <fullName evidence="1">Aminoglycoside phosphotransferase domain-containing protein</fullName>
    </recommendedName>
</protein>
<accession>A0A2T0WY24</accession>
<dbReference type="InterPro" id="IPR002575">
    <property type="entry name" value="Aminoglycoside_PTrfase"/>
</dbReference>
<dbReference type="Proteomes" id="UP000238392">
    <property type="component" value="Unassembled WGS sequence"/>
</dbReference>
<dbReference type="EMBL" id="PVTQ01000003">
    <property type="protein sequence ID" value="PRY91589.1"/>
    <property type="molecule type" value="Genomic_DNA"/>
</dbReference>
<proteinExistence type="predicted"/>
<name>A0A2T0WY24_9RHOB</name>